<dbReference type="SUPFAM" id="SSF140931">
    <property type="entry name" value="Fic-like"/>
    <property type="match status" value="1"/>
</dbReference>
<reference evidence="2 3" key="2">
    <citation type="submission" date="2016-06" db="EMBL/GenBank/DDBJ databases">
        <title>Pedobacter psychrophilus sp. nov., isolated from Antarctic fragmentary rock.</title>
        <authorList>
            <person name="Svec P."/>
        </authorList>
    </citation>
    <scope>NUCLEOTIDE SEQUENCE [LARGE SCALE GENOMIC DNA]</scope>
    <source>
        <strain evidence="2 3">CCM 8644</strain>
    </source>
</reference>
<dbReference type="AlphaFoldDB" id="A0A179DL78"/>
<evidence type="ECO:0000259" key="1">
    <source>
        <dbReference type="PROSITE" id="PS51459"/>
    </source>
</evidence>
<accession>A0A179DL78</accession>
<dbReference type="STRING" id="1826909.A5893_00550"/>
<dbReference type="InterPro" id="IPR053737">
    <property type="entry name" value="Type_II_TA_Toxin"/>
</dbReference>
<dbReference type="InterPro" id="IPR036597">
    <property type="entry name" value="Fido-like_dom_sf"/>
</dbReference>
<protein>
    <recommendedName>
        <fullName evidence="1">Fido domain-containing protein</fullName>
    </recommendedName>
</protein>
<dbReference type="Pfam" id="PF02661">
    <property type="entry name" value="Fic"/>
    <property type="match status" value="1"/>
</dbReference>
<evidence type="ECO:0000313" key="3">
    <source>
        <dbReference type="Proteomes" id="UP000078459"/>
    </source>
</evidence>
<comment type="caution">
    <text evidence="2">The sequence shown here is derived from an EMBL/GenBank/DDBJ whole genome shotgun (WGS) entry which is preliminary data.</text>
</comment>
<dbReference type="PROSITE" id="PS51459">
    <property type="entry name" value="FIDO"/>
    <property type="match status" value="1"/>
</dbReference>
<dbReference type="InterPro" id="IPR003812">
    <property type="entry name" value="Fido"/>
</dbReference>
<sequence length="142" mass="16352">MRFLTKAEIIFLNKNNVQRFGGNFVPPSNLLNENPLDYLVEIVNSEYFGQKLYPEIYDIAAVYLFNIICNHVFTDGNKRAGLDSCLLFLNFNGYQLQDKITNEILTDFILSVASGHETLESVQGWLKLHIEVLNFNTQNKQE</sequence>
<feature type="domain" description="Fido" evidence="1">
    <location>
        <begin position="4"/>
        <end position="128"/>
    </location>
</feature>
<proteinExistence type="predicted"/>
<dbReference type="GO" id="GO:0016301">
    <property type="term" value="F:kinase activity"/>
    <property type="evidence" value="ECO:0007669"/>
    <property type="project" value="InterPro"/>
</dbReference>
<dbReference type="PANTHER" id="PTHR39426:SF1">
    <property type="entry name" value="HOMOLOGY TO DEATH-ON-CURING PROTEIN OF PHAGE P1"/>
    <property type="match status" value="1"/>
</dbReference>
<dbReference type="Proteomes" id="UP000078459">
    <property type="component" value="Unassembled WGS sequence"/>
</dbReference>
<name>A0A179DL78_9SPHI</name>
<evidence type="ECO:0000313" key="2">
    <source>
        <dbReference type="EMBL" id="OAQ41634.1"/>
    </source>
</evidence>
<dbReference type="Gene3D" id="1.20.120.1870">
    <property type="entry name" value="Fic/DOC protein, Fido domain"/>
    <property type="match status" value="1"/>
</dbReference>
<dbReference type="NCBIfam" id="TIGR01550">
    <property type="entry name" value="DOC_P1"/>
    <property type="match status" value="1"/>
</dbReference>
<dbReference type="OrthoDB" id="9802752at2"/>
<organism evidence="2 3">
    <name type="scientific">Pedobacter psychrophilus</name>
    <dbReference type="NCBI Taxonomy" id="1826909"/>
    <lineage>
        <taxon>Bacteria</taxon>
        <taxon>Pseudomonadati</taxon>
        <taxon>Bacteroidota</taxon>
        <taxon>Sphingobacteriia</taxon>
        <taxon>Sphingobacteriales</taxon>
        <taxon>Sphingobacteriaceae</taxon>
        <taxon>Pedobacter</taxon>
    </lineage>
</organism>
<dbReference type="EMBL" id="LWHJ01000011">
    <property type="protein sequence ID" value="OAQ41634.1"/>
    <property type="molecule type" value="Genomic_DNA"/>
</dbReference>
<dbReference type="RefSeq" id="WP_068820665.1">
    <property type="nucleotide sequence ID" value="NZ_LWHJ01000011.1"/>
</dbReference>
<keyword evidence="3" id="KW-1185">Reference proteome</keyword>
<dbReference type="PANTHER" id="PTHR39426">
    <property type="entry name" value="HOMOLOGY TO DEATH-ON-CURING PROTEIN OF PHAGE P1"/>
    <property type="match status" value="1"/>
</dbReference>
<dbReference type="InterPro" id="IPR006440">
    <property type="entry name" value="Doc"/>
</dbReference>
<gene>
    <name evidence="2" type="ORF">A5893_00550</name>
</gene>
<reference evidence="2 3" key="1">
    <citation type="submission" date="2016-04" db="EMBL/GenBank/DDBJ databases">
        <authorList>
            <person name="Evans L.H."/>
            <person name="Alamgir A."/>
            <person name="Owens N."/>
            <person name="Weber N.D."/>
            <person name="Virtaneva K."/>
            <person name="Barbian K."/>
            <person name="Babar A."/>
            <person name="Rosenke K."/>
        </authorList>
    </citation>
    <scope>NUCLEOTIDE SEQUENCE [LARGE SCALE GENOMIC DNA]</scope>
    <source>
        <strain evidence="2 3">CCM 8644</strain>
    </source>
</reference>